<dbReference type="CDD" id="cd07250">
    <property type="entry name" value="HPPD_C_like"/>
    <property type="match status" value="1"/>
</dbReference>
<sequence length="372" mass="41104">MSTQPIVAPSKTDDFMPLHGIDHVEFYVGNALQAASYWVRALGFKEVAYAGLETGVRDRASHVLEQGRIRIVLTGALTPGHEIGAHVAQHGDGVKVIALGVPDVDHAYREATERGATGVTEPHDLTDDDGTVRLASIRTYGDTLHTFIDRSGYKGAFLPSYAPRDIDGGSSGLLAIDHIVGNVELGHMDEWVKYYEDVFGMREMLHFSDDDISTEYSALMSKVVTNGNGRVKFPLNEPAEGKRKSQIDEYLEYYGGAGAQHIAVATRDIVKCVEELKSRGIEFLNTPETYYDDAPDRVGEIAEDFEDLKRLGILVDRDDEGYLLQIFTKPIGDRPTVFLEVIERHGARGFGDGNFKALFEAIEREQALRGNL</sequence>
<evidence type="ECO:0000313" key="8">
    <source>
        <dbReference type="Proteomes" id="UP001149140"/>
    </source>
</evidence>
<comment type="similarity">
    <text evidence="1">Belongs to the 4HPPD family.</text>
</comment>
<dbReference type="Proteomes" id="UP001149140">
    <property type="component" value="Unassembled WGS sequence"/>
</dbReference>
<dbReference type="NCBIfam" id="TIGR01263">
    <property type="entry name" value="4HPPD"/>
    <property type="match status" value="1"/>
</dbReference>
<comment type="cofactor">
    <cofactor evidence="5">
        <name>Fe cation</name>
        <dbReference type="ChEBI" id="CHEBI:24875"/>
    </cofactor>
    <text evidence="5">Binds 1 Fe cation per subunit.</text>
</comment>
<dbReference type="FunFam" id="3.10.180.10:FF:000001">
    <property type="entry name" value="4-hydroxyphenylpyruvate dioxygenase"/>
    <property type="match status" value="1"/>
</dbReference>
<dbReference type="PROSITE" id="PS51819">
    <property type="entry name" value="VOC"/>
    <property type="match status" value="2"/>
</dbReference>
<dbReference type="InterPro" id="IPR005956">
    <property type="entry name" value="4OHPhenylPyrv_dOase"/>
</dbReference>
<dbReference type="PANTHER" id="PTHR11959:SF1">
    <property type="entry name" value="4-HYDROXYPHENYLPYRUVATE DIOXYGENASE"/>
    <property type="match status" value="1"/>
</dbReference>
<dbReference type="SUPFAM" id="SSF54593">
    <property type="entry name" value="Glyoxalase/Bleomycin resistance protein/Dihydroxybiphenyl dioxygenase"/>
    <property type="match status" value="1"/>
</dbReference>
<organism evidence="7 8">
    <name type="scientific">Solirubrobacter ginsenosidimutans</name>
    <dbReference type="NCBI Taxonomy" id="490573"/>
    <lineage>
        <taxon>Bacteria</taxon>
        <taxon>Bacillati</taxon>
        <taxon>Actinomycetota</taxon>
        <taxon>Thermoleophilia</taxon>
        <taxon>Solirubrobacterales</taxon>
        <taxon>Solirubrobacteraceae</taxon>
        <taxon>Solirubrobacter</taxon>
    </lineage>
</organism>
<evidence type="ECO:0000256" key="2">
    <source>
        <dbReference type="ARBA" id="ARBA00022723"/>
    </source>
</evidence>
<dbReference type="InterPro" id="IPR037523">
    <property type="entry name" value="VOC_core"/>
</dbReference>
<dbReference type="GO" id="GO:0006572">
    <property type="term" value="P:L-tyrosine catabolic process"/>
    <property type="evidence" value="ECO:0007669"/>
    <property type="project" value="TreeGrafter"/>
</dbReference>
<protein>
    <submittedName>
        <fullName evidence="7">4-hydroxyphenylpyruvate dioxygenase</fullName>
        <ecNumber evidence="7">1.13.11.27</ecNumber>
    </submittedName>
</protein>
<keyword evidence="7" id="KW-0560">Oxidoreductase</keyword>
<dbReference type="Pfam" id="PF00903">
    <property type="entry name" value="Glyoxalase"/>
    <property type="match status" value="2"/>
</dbReference>
<evidence type="ECO:0000313" key="7">
    <source>
        <dbReference type="EMBL" id="MDA0165604.1"/>
    </source>
</evidence>
<dbReference type="EMBL" id="JAPDOD010000049">
    <property type="protein sequence ID" value="MDA0165604.1"/>
    <property type="molecule type" value="Genomic_DNA"/>
</dbReference>
<dbReference type="InterPro" id="IPR041736">
    <property type="entry name" value="4OHPhenylPyrv_dOase_N"/>
</dbReference>
<reference evidence="7" key="1">
    <citation type="submission" date="2022-10" db="EMBL/GenBank/DDBJ databases">
        <title>The WGS of Solirubrobacter ginsenosidimutans DSM 21036.</title>
        <authorList>
            <person name="Jiang Z."/>
        </authorList>
    </citation>
    <scope>NUCLEOTIDE SEQUENCE</scope>
    <source>
        <strain evidence="7">DSM 21036</strain>
    </source>
</reference>
<dbReference type="Gene3D" id="3.10.180.10">
    <property type="entry name" value="2,3-Dihydroxybiphenyl 1,2-Dioxygenase, domain 1"/>
    <property type="match status" value="2"/>
</dbReference>
<feature type="domain" description="VOC" evidence="6">
    <location>
        <begin position="175"/>
        <end position="329"/>
    </location>
</feature>
<keyword evidence="3" id="KW-0677">Repeat</keyword>
<dbReference type="InterPro" id="IPR041735">
    <property type="entry name" value="4OHPhenylPyrv_dOase_C"/>
</dbReference>
<dbReference type="InterPro" id="IPR029068">
    <property type="entry name" value="Glyas_Bleomycin-R_OHBP_Dase"/>
</dbReference>
<name>A0A9X3MZG7_9ACTN</name>
<keyword evidence="4 5" id="KW-0408">Iron</keyword>
<dbReference type="CDD" id="cd08342">
    <property type="entry name" value="HPPD_N_like"/>
    <property type="match status" value="1"/>
</dbReference>
<dbReference type="InterPro" id="IPR004360">
    <property type="entry name" value="Glyas_Fos-R_dOase_dom"/>
</dbReference>
<dbReference type="GO" id="GO:0003868">
    <property type="term" value="F:4-hydroxyphenylpyruvate dioxygenase activity"/>
    <property type="evidence" value="ECO:0007669"/>
    <property type="project" value="UniProtKB-EC"/>
</dbReference>
<feature type="binding site" evidence="5">
    <location>
        <position position="340"/>
    </location>
    <ligand>
        <name>Fe cation</name>
        <dbReference type="ChEBI" id="CHEBI:24875"/>
    </ligand>
</feature>
<dbReference type="EC" id="1.13.11.27" evidence="7"/>
<keyword evidence="7" id="KW-0223">Dioxygenase</keyword>
<comment type="caution">
    <text evidence="7">The sequence shown here is derived from an EMBL/GenBank/DDBJ whole genome shotgun (WGS) entry which is preliminary data.</text>
</comment>
<dbReference type="PIRSF" id="PIRSF009283">
    <property type="entry name" value="HPP_dOase"/>
    <property type="match status" value="1"/>
</dbReference>
<evidence type="ECO:0000256" key="5">
    <source>
        <dbReference type="PIRSR" id="PIRSR009283-1"/>
    </source>
</evidence>
<gene>
    <name evidence="7" type="primary">hppD</name>
    <name evidence="7" type="ORF">OM076_35375</name>
</gene>
<dbReference type="GO" id="GO:0046872">
    <property type="term" value="F:metal ion binding"/>
    <property type="evidence" value="ECO:0007669"/>
    <property type="project" value="UniProtKB-KW"/>
</dbReference>
<evidence type="ECO:0000259" key="6">
    <source>
        <dbReference type="PROSITE" id="PS51819"/>
    </source>
</evidence>
<keyword evidence="2 5" id="KW-0479">Metal-binding</keyword>
<proteinExistence type="inferred from homology"/>
<evidence type="ECO:0000256" key="1">
    <source>
        <dbReference type="ARBA" id="ARBA00005877"/>
    </source>
</evidence>
<feature type="binding site" evidence="5">
    <location>
        <position position="178"/>
    </location>
    <ligand>
        <name>Fe cation</name>
        <dbReference type="ChEBI" id="CHEBI:24875"/>
    </ligand>
</feature>
<feature type="binding site" evidence="5">
    <location>
        <position position="261"/>
    </location>
    <ligand>
        <name>Fe cation</name>
        <dbReference type="ChEBI" id="CHEBI:24875"/>
    </ligand>
</feature>
<evidence type="ECO:0000256" key="3">
    <source>
        <dbReference type="ARBA" id="ARBA00022737"/>
    </source>
</evidence>
<evidence type="ECO:0000256" key="4">
    <source>
        <dbReference type="ARBA" id="ARBA00023004"/>
    </source>
</evidence>
<dbReference type="PANTHER" id="PTHR11959">
    <property type="entry name" value="4-HYDROXYPHENYLPYRUVATE DIOXYGENASE"/>
    <property type="match status" value="1"/>
</dbReference>
<feature type="domain" description="VOC" evidence="6">
    <location>
        <begin position="20"/>
        <end position="150"/>
    </location>
</feature>
<dbReference type="AlphaFoldDB" id="A0A9X3MZG7"/>
<keyword evidence="8" id="KW-1185">Reference proteome</keyword>
<accession>A0A9X3MZG7</accession>